<protein>
    <submittedName>
        <fullName evidence="2">Unannotated protein</fullName>
    </submittedName>
</protein>
<dbReference type="EMBL" id="CAFBNE010000010">
    <property type="protein sequence ID" value="CAB4934922.1"/>
    <property type="molecule type" value="Genomic_DNA"/>
</dbReference>
<reference evidence="2" key="1">
    <citation type="submission" date="2020-05" db="EMBL/GenBank/DDBJ databases">
        <authorList>
            <person name="Chiriac C."/>
            <person name="Salcher M."/>
            <person name="Ghai R."/>
            <person name="Kavagutti S V."/>
        </authorList>
    </citation>
    <scope>NUCLEOTIDE SEQUENCE</scope>
</reference>
<sequence length="178" mass="19789">MTPIDDHLTRFGPEQRRALEAVRDVIRSTLPVAAEVISYGMPTFKVDGVAVIGFDGFTRHNSLFPYSAQVPLAFDRELAGYVRTKGSIHFGATAPFPPPLLKRILRARIAEINSGYPKRSGEFKEFYDNGQVKAVGRLMDGQRHGTWTWFRRDGGIRRTVTFKATTKGPPAPSARATP</sequence>
<feature type="domain" description="YdhG-like" evidence="1">
    <location>
        <begin position="15"/>
        <end position="109"/>
    </location>
</feature>
<dbReference type="SUPFAM" id="SSF159888">
    <property type="entry name" value="YdhG-like"/>
    <property type="match status" value="1"/>
</dbReference>
<dbReference type="SUPFAM" id="SSF82185">
    <property type="entry name" value="Histone H3 K4-specific methyltransferase SET7/9 N-terminal domain"/>
    <property type="match status" value="1"/>
</dbReference>
<dbReference type="Pfam" id="PF08818">
    <property type="entry name" value="DUF1801"/>
    <property type="match status" value="1"/>
</dbReference>
<dbReference type="InterPro" id="IPR014922">
    <property type="entry name" value="YdhG-like"/>
</dbReference>
<name>A0A6J7IX65_9ZZZZ</name>
<accession>A0A6J7IX65</accession>
<dbReference type="Gene3D" id="3.90.1150.200">
    <property type="match status" value="1"/>
</dbReference>
<dbReference type="AlphaFoldDB" id="A0A6J7IX65"/>
<evidence type="ECO:0000313" key="2">
    <source>
        <dbReference type="EMBL" id="CAB4934922.1"/>
    </source>
</evidence>
<proteinExistence type="predicted"/>
<dbReference type="Gene3D" id="2.20.110.10">
    <property type="entry name" value="Histone H3 K4-specific methyltransferase SET7/9 N-terminal domain"/>
    <property type="match status" value="1"/>
</dbReference>
<gene>
    <name evidence="2" type="ORF">UFOPK3772_00502</name>
</gene>
<organism evidence="2">
    <name type="scientific">freshwater metagenome</name>
    <dbReference type="NCBI Taxonomy" id="449393"/>
    <lineage>
        <taxon>unclassified sequences</taxon>
        <taxon>metagenomes</taxon>
        <taxon>ecological metagenomes</taxon>
    </lineage>
</organism>
<evidence type="ECO:0000259" key="1">
    <source>
        <dbReference type="Pfam" id="PF08818"/>
    </source>
</evidence>